<evidence type="ECO:0000313" key="2">
    <source>
        <dbReference type="EMBL" id="VDP93883.1"/>
    </source>
</evidence>
<organism evidence="2 3">
    <name type="scientific">Echinostoma caproni</name>
    <dbReference type="NCBI Taxonomy" id="27848"/>
    <lineage>
        <taxon>Eukaryota</taxon>
        <taxon>Metazoa</taxon>
        <taxon>Spiralia</taxon>
        <taxon>Lophotrochozoa</taxon>
        <taxon>Platyhelminthes</taxon>
        <taxon>Trematoda</taxon>
        <taxon>Digenea</taxon>
        <taxon>Plagiorchiida</taxon>
        <taxon>Echinostomata</taxon>
        <taxon>Echinostomatoidea</taxon>
        <taxon>Echinostomatidae</taxon>
        <taxon>Echinostoma</taxon>
    </lineage>
</organism>
<keyword evidence="3" id="KW-1185">Reference proteome</keyword>
<sequence length="227" mass="25005">MHILPAEDAPESHSKPTVNGDSEKHADTTTDMHRSSFQVARQESLKATAGVAHNWNALFIRPDAVAAYLAAKFGLTKEQVLNSTERGGSVAVRLAHAEAQLVTEMREFLQQHGIDPKAFDSTRAETGDFTQGRRDRLEAQSGATTRQLSGTAFLVKNLPVGTTETEVRGLIRQYTNPRTRAQSDPREPIRPKRVIVPPLGITAIVVFSLPQHARLAYRLLAYESRAS</sequence>
<feature type="region of interest" description="Disordered" evidence="1">
    <location>
        <begin position="1"/>
        <end position="39"/>
    </location>
</feature>
<dbReference type="AlphaFoldDB" id="A0A3P8L990"/>
<feature type="compositionally biased region" description="Basic and acidic residues" evidence="1">
    <location>
        <begin position="21"/>
        <end position="34"/>
    </location>
</feature>
<dbReference type="Gene3D" id="3.30.70.330">
    <property type="match status" value="1"/>
</dbReference>
<dbReference type="InterPro" id="IPR012677">
    <property type="entry name" value="Nucleotide-bd_a/b_plait_sf"/>
</dbReference>
<evidence type="ECO:0008006" key="4">
    <source>
        <dbReference type="Google" id="ProtNLM"/>
    </source>
</evidence>
<dbReference type="EMBL" id="UZAN01065102">
    <property type="protein sequence ID" value="VDP93883.1"/>
    <property type="molecule type" value="Genomic_DNA"/>
</dbReference>
<accession>A0A3P8L990</accession>
<proteinExistence type="predicted"/>
<gene>
    <name evidence="2" type="ORF">ECPE_LOCUS16611</name>
</gene>
<reference evidence="2 3" key="1">
    <citation type="submission" date="2018-11" db="EMBL/GenBank/DDBJ databases">
        <authorList>
            <consortium name="Pathogen Informatics"/>
        </authorList>
    </citation>
    <scope>NUCLEOTIDE SEQUENCE [LARGE SCALE GENOMIC DNA]</scope>
    <source>
        <strain evidence="2 3">Egypt</strain>
    </source>
</reference>
<evidence type="ECO:0000256" key="1">
    <source>
        <dbReference type="SAM" id="MobiDB-lite"/>
    </source>
</evidence>
<evidence type="ECO:0000313" key="3">
    <source>
        <dbReference type="Proteomes" id="UP000272942"/>
    </source>
</evidence>
<name>A0A3P8L990_9TREM</name>
<protein>
    <recommendedName>
        <fullName evidence="4">RRM domain-containing protein</fullName>
    </recommendedName>
</protein>
<dbReference type="OrthoDB" id="439639at2759"/>
<dbReference type="Proteomes" id="UP000272942">
    <property type="component" value="Unassembled WGS sequence"/>
</dbReference>